<organism evidence="1">
    <name type="scientific">Waddlia chondrophila 2032/99</name>
    <dbReference type="NCBI Taxonomy" id="765953"/>
    <lineage>
        <taxon>Bacteria</taxon>
        <taxon>Pseudomonadati</taxon>
        <taxon>Chlamydiota</taxon>
        <taxon>Chlamydiia</taxon>
        <taxon>Parachlamydiales</taxon>
        <taxon>Waddliaceae</taxon>
        <taxon>Waddlia</taxon>
    </lineage>
</organism>
<accession>F8LD91</accession>
<dbReference type="EMBL" id="FR872653">
    <property type="protein sequence ID" value="CCB91367.1"/>
    <property type="molecule type" value="Genomic_DNA"/>
</dbReference>
<evidence type="ECO:0000313" key="1">
    <source>
        <dbReference type="EMBL" id="CCB91367.1"/>
    </source>
</evidence>
<gene>
    <name evidence="1" type="ORF">WCH_AD01090</name>
</gene>
<sequence length="43" mass="5227">MPNSFKKSYTIYSFLSKPYRNELKIFERYSVDSLEKINEFALE</sequence>
<protein>
    <submittedName>
        <fullName evidence="1">Uncharacterized protein</fullName>
    </submittedName>
</protein>
<proteinExistence type="predicted"/>
<name>F8LD91_9BACT</name>
<dbReference type="AlphaFoldDB" id="F8LD91"/>
<reference evidence="1" key="1">
    <citation type="submission" date="2011-05" db="EMBL/GenBank/DDBJ databases">
        <title>Unity in variety -- the pan-genome of the Chlamydiae.</title>
        <authorList>
            <person name="Collingro A."/>
            <person name="Tischler P."/>
            <person name="Weinmaier T."/>
            <person name="Penz T."/>
            <person name="Heinz E."/>
            <person name="Brunham R.C."/>
            <person name="Read T.D."/>
            <person name="Bavoil P.M."/>
            <person name="Sachse K."/>
            <person name="Kahane S."/>
            <person name="Friedman M.G."/>
            <person name="Rattei T."/>
            <person name="Myers G.S.A."/>
            <person name="Horn M."/>
        </authorList>
    </citation>
    <scope>NUCLEOTIDE SEQUENCE</scope>
    <source>
        <strain evidence="1">2032/99</strain>
    </source>
</reference>